<dbReference type="PANTHER" id="PTHR30050:SF4">
    <property type="entry name" value="ATP-BINDING PROTEIN RV3427C IN INSERTION SEQUENCE-RELATED"/>
    <property type="match status" value="1"/>
</dbReference>
<sequence length="307" mass="34805">MTVRQRGLTEQAATAAVDTACRLLRLSTICGQFPAIADAAEREQLTYRGFLAELLIAECEDRDRRRSERRIKAAGFPRSKWLKDFDFDANQHVEAATVNTLATSDWVRRGHPVCLIGDSGTGKSHLLIALGTEAAMAGFRVRYVLAAKLVNKLVEAADDKQLTKTIARYGRVDLLCIDELGYTELRQTRRRTAVPGPHRTRGEEQCRDRLQRVLLRLDQDLHRPEALRRDRRPTHLQRHHHRNRHRLLPPRPDPQPADQSRELTSTTLVRRAPPPADQGQIDPDPGPRKSAPALPTRPCGPLRPRQR</sequence>
<dbReference type="EMBL" id="FZNR01000036">
    <property type="protein sequence ID" value="SNT06025.1"/>
    <property type="molecule type" value="Genomic_DNA"/>
</dbReference>
<keyword evidence="4" id="KW-1185">Reference proteome</keyword>
<evidence type="ECO:0000256" key="1">
    <source>
        <dbReference type="SAM" id="MobiDB-lite"/>
    </source>
</evidence>
<evidence type="ECO:0000259" key="2">
    <source>
        <dbReference type="SMART" id="SM00382"/>
    </source>
</evidence>
<dbReference type="InterPro" id="IPR002611">
    <property type="entry name" value="IstB_ATP-bd"/>
</dbReference>
<feature type="domain" description="AAA+ ATPase" evidence="2">
    <location>
        <begin position="109"/>
        <end position="273"/>
    </location>
</feature>
<name>A0A239JJM2_9ACTN</name>
<accession>A0A239JJM2</accession>
<gene>
    <name evidence="3" type="ORF">SAMN06264365_1365</name>
</gene>
<dbReference type="CDD" id="cd00009">
    <property type="entry name" value="AAA"/>
    <property type="match status" value="1"/>
</dbReference>
<dbReference type="GO" id="GO:0006260">
    <property type="term" value="P:DNA replication"/>
    <property type="evidence" value="ECO:0007669"/>
    <property type="project" value="TreeGrafter"/>
</dbReference>
<dbReference type="Proteomes" id="UP000198415">
    <property type="component" value="Unassembled WGS sequence"/>
</dbReference>
<dbReference type="GO" id="GO:0005524">
    <property type="term" value="F:ATP binding"/>
    <property type="evidence" value="ECO:0007669"/>
    <property type="project" value="InterPro"/>
</dbReference>
<reference evidence="3 4" key="1">
    <citation type="submission" date="2017-06" db="EMBL/GenBank/DDBJ databases">
        <authorList>
            <person name="Kim H.J."/>
            <person name="Triplett B.A."/>
        </authorList>
    </citation>
    <scope>NUCLEOTIDE SEQUENCE [LARGE SCALE GENOMIC DNA]</scope>
    <source>
        <strain evidence="3 4">DSM 43151</strain>
    </source>
</reference>
<dbReference type="Gene3D" id="3.40.50.300">
    <property type="entry name" value="P-loop containing nucleotide triphosphate hydrolases"/>
    <property type="match status" value="1"/>
</dbReference>
<feature type="region of interest" description="Disordered" evidence="1">
    <location>
        <begin position="224"/>
        <end position="307"/>
    </location>
</feature>
<dbReference type="Pfam" id="PF01695">
    <property type="entry name" value="IstB_IS21"/>
    <property type="match status" value="1"/>
</dbReference>
<dbReference type="PANTHER" id="PTHR30050">
    <property type="entry name" value="CHROMOSOMAL REPLICATION INITIATOR PROTEIN DNAA"/>
    <property type="match status" value="1"/>
</dbReference>
<proteinExistence type="predicted"/>
<dbReference type="SUPFAM" id="SSF52540">
    <property type="entry name" value="P-loop containing nucleoside triphosphate hydrolases"/>
    <property type="match status" value="1"/>
</dbReference>
<dbReference type="PRINTS" id="PR00051">
    <property type="entry name" value="DNAA"/>
</dbReference>
<dbReference type="InterPro" id="IPR027417">
    <property type="entry name" value="P-loop_NTPase"/>
</dbReference>
<organism evidence="3 4">
    <name type="scientific">Actinoplanes regularis</name>
    <dbReference type="NCBI Taxonomy" id="52697"/>
    <lineage>
        <taxon>Bacteria</taxon>
        <taxon>Bacillati</taxon>
        <taxon>Actinomycetota</taxon>
        <taxon>Actinomycetes</taxon>
        <taxon>Micromonosporales</taxon>
        <taxon>Micromonosporaceae</taxon>
        <taxon>Actinoplanes</taxon>
    </lineage>
</organism>
<dbReference type="InterPro" id="IPR020591">
    <property type="entry name" value="Chromosome_initiator_DnaA-like"/>
</dbReference>
<dbReference type="InterPro" id="IPR003593">
    <property type="entry name" value="AAA+_ATPase"/>
</dbReference>
<dbReference type="SMART" id="SM00382">
    <property type="entry name" value="AAA"/>
    <property type="match status" value="1"/>
</dbReference>
<evidence type="ECO:0000313" key="4">
    <source>
        <dbReference type="Proteomes" id="UP000198415"/>
    </source>
</evidence>
<dbReference type="AlphaFoldDB" id="A0A239JJM2"/>
<protein>
    <submittedName>
        <fullName evidence="3">IstB-like ATP binding protein</fullName>
    </submittedName>
</protein>
<evidence type="ECO:0000313" key="3">
    <source>
        <dbReference type="EMBL" id="SNT06025.1"/>
    </source>
</evidence>
<feature type="compositionally biased region" description="Basic residues" evidence="1">
    <location>
        <begin position="229"/>
        <end position="248"/>
    </location>
</feature>